<dbReference type="AlphaFoldDB" id="A0AA88A4J3"/>
<evidence type="ECO:0000259" key="11">
    <source>
        <dbReference type="Pfam" id="PF24956"/>
    </source>
</evidence>
<feature type="transmembrane region" description="Helical" evidence="9">
    <location>
        <begin position="297"/>
        <end position="318"/>
    </location>
</feature>
<keyword evidence="3 9" id="KW-0812">Transmembrane</keyword>
<feature type="compositionally biased region" description="Basic and acidic residues" evidence="8">
    <location>
        <begin position="631"/>
        <end position="650"/>
    </location>
</feature>
<evidence type="ECO:0000313" key="14">
    <source>
        <dbReference type="Proteomes" id="UP001187192"/>
    </source>
</evidence>
<sequence length="798" mass="87848">MLVKFMAQTFERVRGEQGRGSVVYECRCAFWSLFGRREKWKEGEGLTILPGFRDICCNPVMVLAGSLQLSYGLGLCKNQECKTQFKSVTGRSKLQLFGSALSSSVSFQRSGSWIYSSDILYKPRHTLPFRHNAFRCHSLISPGQPLEFPRLKTAAVALTRSFNVLQDSPTLPKLAVAVSITIFAAWGLVPLVRLTRNLISHKSDSNWKKSNTYHIVTSYIQPLLLWVAAILICRTLDPIVLPTEAGQVVKQRLLNFVRSLSTVLAFAYCLSSVIQQAQKFFMETNDTTDTRNMGFNFAGKAVYSAVWIAAFSLFMELLGFSTQKWVTAGGLGTVLLTLAGREIFTNFLSSAMIHATRPFVVNEWIQTKIEGYEVSGTVEHVGWWSPTIVRGEDREAVHIPNHKFTVNVVRNISQKTHWRIKTHLAISHLDVHKINNIVADMRKVLAKNPQVEQQRLHRRVFLENVNPENQALSILVSCFVKTSHFEEYLCVKEAILLDLLRVISHHRARLATPIRTVQKIYSDADLENVPFADSIYSRGVSNRPLLLIEPSYKINGEDKTKNRGARPNGERDGKTARPSSDNKVDAKVGAAPASDSKTKETPTSDSKGEAKAGVTTNSDAKAATASTSDPKISDKVAAKSASKTDSKVTEADSESDNGAIGALLDTSTLKNPNSKQPKSAIVGNQKITNNSTSSTSETGAEKSGGFSTASQVKPESERLPVPKPPMSKPVLEENIVLGVALEGSKRTLPIEEDMHSPPSHAEVTELAARRHGQGSPTPDKDKKDGHIPSSPNSTSVDQ</sequence>
<keyword evidence="6 9" id="KW-0472">Membrane</keyword>
<feature type="compositionally biased region" description="Low complexity" evidence="8">
    <location>
        <begin position="615"/>
        <end position="628"/>
    </location>
</feature>
<feature type="transmembrane region" description="Helical" evidence="9">
    <location>
        <begin position="253"/>
        <end position="277"/>
    </location>
</feature>
<feature type="region of interest" description="Disordered" evidence="8">
    <location>
        <begin position="747"/>
        <end position="798"/>
    </location>
</feature>
<feature type="transmembrane region" description="Helical" evidence="9">
    <location>
        <begin position="174"/>
        <end position="192"/>
    </location>
</feature>
<dbReference type="GO" id="GO:0034220">
    <property type="term" value="P:monoatomic ion transmembrane transport"/>
    <property type="evidence" value="ECO:0007669"/>
    <property type="project" value="UniProtKB-KW"/>
</dbReference>
<name>A0AA88A4J3_FICCA</name>
<dbReference type="SUPFAM" id="SSF50182">
    <property type="entry name" value="Sm-like ribonucleoproteins"/>
    <property type="match status" value="1"/>
</dbReference>
<dbReference type="PANTHER" id="PTHR43634">
    <property type="entry name" value="OW CONDUCTANCE MECHANOSENSITIVE CHANNEL"/>
    <property type="match status" value="1"/>
</dbReference>
<feature type="domain" description="Mechanosensitive ion channel MscS" evidence="10">
    <location>
        <begin position="343"/>
        <end position="413"/>
    </location>
</feature>
<evidence type="ECO:0000256" key="5">
    <source>
        <dbReference type="ARBA" id="ARBA00023065"/>
    </source>
</evidence>
<dbReference type="GO" id="GO:0016020">
    <property type="term" value="C:membrane"/>
    <property type="evidence" value="ECO:0007669"/>
    <property type="project" value="UniProtKB-SubCell"/>
</dbReference>
<evidence type="ECO:0000256" key="3">
    <source>
        <dbReference type="ARBA" id="ARBA00022692"/>
    </source>
</evidence>
<reference evidence="13" key="1">
    <citation type="submission" date="2023-07" db="EMBL/GenBank/DDBJ databases">
        <title>draft genome sequence of fig (Ficus carica).</title>
        <authorList>
            <person name="Takahashi T."/>
            <person name="Nishimura K."/>
        </authorList>
    </citation>
    <scope>NUCLEOTIDE SEQUENCE</scope>
</reference>
<evidence type="ECO:0000256" key="9">
    <source>
        <dbReference type="SAM" id="Phobius"/>
    </source>
</evidence>
<dbReference type="Gene3D" id="2.30.30.60">
    <property type="match status" value="1"/>
</dbReference>
<feature type="transmembrane region" description="Helical" evidence="9">
    <location>
        <begin position="212"/>
        <end position="232"/>
    </location>
</feature>
<dbReference type="Pfam" id="PF00924">
    <property type="entry name" value="MS_channel_2nd"/>
    <property type="match status" value="1"/>
</dbReference>
<feature type="domain" description="Mechanosensitive ion channel protein 2/3 C-terminal" evidence="11">
    <location>
        <begin position="418"/>
        <end position="504"/>
    </location>
</feature>
<comment type="similarity">
    <text evidence="2">Belongs to the MscS (TC 1.A.23) family.</text>
</comment>
<comment type="caution">
    <text evidence="13">The sequence shown here is derived from an EMBL/GenBank/DDBJ whole genome shotgun (WGS) entry which is preliminary data.</text>
</comment>
<keyword evidence="5" id="KW-0406">Ion transport</keyword>
<evidence type="ECO:0000256" key="6">
    <source>
        <dbReference type="ARBA" id="ARBA00023136"/>
    </source>
</evidence>
<dbReference type="PANTHER" id="PTHR43634:SF16">
    <property type="entry name" value="MECHANOSENSITIVE ION CHANNEL PROTEIN 2, CHLOROPLASTIC"/>
    <property type="match status" value="1"/>
</dbReference>
<evidence type="ECO:0000259" key="10">
    <source>
        <dbReference type="Pfam" id="PF00924"/>
    </source>
</evidence>
<evidence type="ECO:0000313" key="13">
    <source>
        <dbReference type="EMBL" id="GMN33981.1"/>
    </source>
</evidence>
<dbReference type="InterPro" id="IPR006685">
    <property type="entry name" value="MscS_channel_2nd"/>
</dbReference>
<dbReference type="InterPro" id="IPR023408">
    <property type="entry name" value="MscS_beta-dom_sf"/>
</dbReference>
<evidence type="ECO:0000256" key="4">
    <source>
        <dbReference type="ARBA" id="ARBA00022989"/>
    </source>
</evidence>
<feature type="domain" description="Mechanosensitive channel protein 2/3 transmembrane" evidence="12">
    <location>
        <begin position="212"/>
        <end position="341"/>
    </location>
</feature>
<dbReference type="InterPro" id="IPR045042">
    <property type="entry name" value="YnaI-like"/>
</dbReference>
<evidence type="ECO:0000256" key="2">
    <source>
        <dbReference type="ARBA" id="ARBA00008017"/>
    </source>
</evidence>
<evidence type="ECO:0000259" key="12">
    <source>
        <dbReference type="Pfam" id="PF25237"/>
    </source>
</evidence>
<keyword evidence="5" id="KW-0813">Transport</keyword>
<keyword evidence="14" id="KW-1185">Reference proteome</keyword>
<protein>
    <submittedName>
        <fullName evidence="13">Uncharacterized protein</fullName>
    </submittedName>
</protein>
<dbReference type="InterPro" id="IPR010920">
    <property type="entry name" value="LSM_dom_sf"/>
</dbReference>
<evidence type="ECO:0000256" key="8">
    <source>
        <dbReference type="SAM" id="MobiDB-lite"/>
    </source>
</evidence>
<dbReference type="InterPro" id="IPR057483">
    <property type="entry name" value="MSL2/3_TM_dom"/>
</dbReference>
<feature type="compositionally biased region" description="Basic and acidic residues" evidence="8">
    <location>
        <begin position="596"/>
        <end position="610"/>
    </location>
</feature>
<dbReference type="Pfam" id="PF25237">
    <property type="entry name" value="MSL2_3"/>
    <property type="match status" value="1"/>
</dbReference>
<keyword evidence="4 9" id="KW-1133">Transmembrane helix</keyword>
<feature type="compositionally biased region" description="Polar residues" evidence="8">
    <location>
        <begin position="789"/>
        <end position="798"/>
    </location>
</feature>
<feature type="region of interest" description="Disordered" evidence="8">
    <location>
        <begin position="556"/>
        <end position="730"/>
    </location>
</feature>
<dbReference type="InterPro" id="IPR056876">
    <property type="entry name" value="Msl2-3_C"/>
</dbReference>
<gene>
    <name evidence="13" type="ORF">TIFTF001_004447</name>
</gene>
<comment type="subcellular location">
    <subcellularLocation>
        <location evidence="1">Membrane</location>
        <topology evidence="1">Multi-pass membrane protein</topology>
    </subcellularLocation>
</comment>
<dbReference type="EMBL" id="BTGU01000004">
    <property type="protein sequence ID" value="GMN33981.1"/>
    <property type="molecule type" value="Genomic_DNA"/>
</dbReference>
<dbReference type="Proteomes" id="UP001187192">
    <property type="component" value="Unassembled WGS sequence"/>
</dbReference>
<dbReference type="Pfam" id="PF24956">
    <property type="entry name" value="Msl2-3_C"/>
    <property type="match status" value="1"/>
</dbReference>
<feature type="compositionally biased region" description="Basic and acidic residues" evidence="8">
    <location>
        <begin position="568"/>
        <end position="586"/>
    </location>
</feature>
<proteinExistence type="inferred from homology"/>
<feature type="compositionally biased region" description="Low complexity" evidence="8">
    <location>
        <begin position="688"/>
        <end position="698"/>
    </location>
</feature>
<accession>A0AA88A4J3</accession>
<evidence type="ECO:0000256" key="1">
    <source>
        <dbReference type="ARBA" id="ARBA00004141"/>
    </source>
</evidence>
<keyword evidence="7" id="KW-0407">Ion channel</keyword>
<dbReference type="Gene3D" id="1.10.287.1260">
    <property type="match status" value="1"/>
</dbReference>
<feature type="compositionally biased region" description="Polar residues" evidence="8">
    <location>
        <begin position="665"/>
        <end position="677"/>
    </location>
</feature>
<organism evidence="13 14">
    <name type="scientific">Ficus carica</name>
    <name type="common">Common fig</name>
    <dbReference type="NCBI Taxonomy" id="3494"/>
    <lineage>
        <taxon>Eukaryota</taxon>
        <taxon>Viridiplantae</taxon>
        <taxon>Streptophyta</taxon>
        <taxon>Embryophyta</taxon>
        <taxon>Tracheophyta</taxon>
        <taxon>Spermatophyta</taxon>
        <taxon>Magnoliopsida</taxon>
        <taxon>eudicotyledons</taxon>
        <taxon>Gunneridae</taxon>
        <taxon>Pentapetalae</taxon>
        <taxon>rosids</taxon>
        <taxon>fabids</taxon>
        <taxon>Rosales</taxon>
        <taxon>Moraceae</taxon>
        <taxon>Ficeae</taxon>
        <taxon>Ficus</taxon>
    </lineage>
</organism>
<evidence type="ECO:0000256" key="7">
    <source>
        <dbReference type="ARBA" id="ARBA00023303"/>
    </source>
</evidence>